<accession>A0A451GE64</accession>
<dbReference type="EMBL" id="RSFE01000004">
    <property type="protein sequence ID" value="RWU11233.1"/>
    <property type="molecule type" value="Genomic_DNA"/>
</dbReference>
<evidence type="ECO:0000313" key="1">
    <source>
        <dbReference type="EMBL" id="RWU11233.1"/>
    </source>
</evidence>
<dbReference type="RefSeq" id="WP_128352240.1">
    <property type="nucleotide sequence ID" value="NZ_CAXBCQ010000006.1"/>
</dbReference>
<gene>
    <name evidence="1" type="ORF">EGC76_06765</name>
</gene>
<dbReference type="OrthoDB" id="277390at2"/>
<dbReference type="AlphaFoldDB" id="A0A451GE64"/>
<dbReference type="Proteomes" id="UP000288789">
    <property type="component" value="Unassembled WGS sequence"/>
</dbReference>
<evidence type="ECO:0000313" key="2">
    <source>
        <dbReference type="Proteomes" id="UP000288789"/>
    </source>
</evidence>
<proteinExistence type="predicted"/>
<reference evidence="1 2" key="1">
    <citation type="submission" date="2018-12" db="EMBL/GenBank/DDBJ databases">
        <authorList>
            <person name="Li A."/>
            <person name="Zhang M."/>
            <person name="Zhu H."/>
        </authorList>
    </citation>
    <scope>NUCLEOTIDE SEQUENCE [LARGE SCALE GENOMIC DNA]</scope>
    <source>
        <strain evidence="1 2">R04H25</strain>
    </source>
</reference>
<comment type="caution">
    <text evidence="1">The sequence shown here is derived from an EMBL/GenBank/DDBJ whole genome shotgun (WGS) entry which is preliminary data.</text>
</comment>
<keyword evidence="2" id="KW-1185">Reference proteome</keyword>
<dbReference type="InterPro" id="IPR009858">
    <property type="entry name" value="DUF1415"/>
</dbReference>
<protein>
    <submittedName>
        <fullName evidence="1">DUF1415 domain-containing protein</fullName>
    </submittedName>
</protein>
<dbReference type="Pfam" id="PF07209">
    <property type="entry name" value="DUF1415"/>
    <property type="match status" value="1"/>
</dbReference>
<organism evidence="1 2">
    <name type="scientific">Pseudidiomarina gelatinasegens</name>
    <dbReference type="NCBI Taxonomy" id="2487740"/>
    <lineage>
        <taxon>Bacteria</taxon>
        <taxon>Pseudomonadati</taxon>
        <taxon>Pseudomonadota</taxon>
        <taxon>Gammaproteobacteria</taxon>
        <taxon>Alteromonadales</taxon>
        <taxon>Idiomarinaceae</taxon>
        <taxon>Pseudidiomarina</taxon>
    </lineage>
</organism>
<name>A0A451GE64_9GAMM</name>
<sequence>MNQNSEKLIAQTAAWVEQVIVGFNLCPFARQEVERQSIDYQVEPSDASAEQLQSLLNLCKKLDDNQDIATALLLLPSGVDDFHDYLELVDYAERLLELEGYTGVYQLATFHPNYQFAGCDADDAANYTNRSPYPMLHLLREDGLSAALASYAKPERIPERNIEFATKKGAAFFEEILANIKALNGNA</sequence>